<feature type="domain" description="Gfo/Idh/MocA-like oxidoreductase N-terminal" evidence="4">
    <location>
        <begin position="17"/>
        <end position="133"/>
    </location>
</feature>
<dbReference type="GO" id="GO:0016491">
    <property type="term" value="F:oxidoreductase activity"/>
    <property type="evidence" value="ECO:0007669"/>
    <property type="project" value="UniProtKB-KW"/>
</dbReference>
<evidence type="ECO:0000256" key="2">
    <source>
        <dbReference type="ARBA" id="ARBA00023002"/>
    </source>
</evidence>
<evidence type="ECO:0000256" key="1">
    <source>
        <dbReference type="ARBA" id="ARBA00010928"/>
    </source>
</evidence>
<comment type="similarity">
    <text evidence="1">Belongs to the Gfo/Idh/MocA family.</text>
</comment>
<dbReference type="STRING" id="1193182.BN11_2730006"/>
<evidence type="ECO:0000256" key="3">
    <source>
        <dbReference type="ARBA" id="ARBA00023027"/>
    </source>
</evidence>
<keyword evidence="7" id="KW-1185">Reference proteome</keyword>
<comment type="caution">
    <text evidence="6">The sequence shown here is derived from an EMBL/GenBank/DDBJ whole genome shotgun (WGS) entry which is preliminary data.</text>
</comment>
<reference evidence="6 7" key="1">
    <citation type="journal article" date="2013" name="ISME J.">
        <title>A metabolic model for members of the genus Tetrasphaera involved in enhanced biological phosphorus removal.</title>
        <authorList>
            <person name="Kristiansen R."/>
            <person name="Nguyen H.T.T."/>
            <person name="Saunders A.M."/>
            <person name="Nielsen J.L."/>
            <person name="Wimmer R."/>
            <person name="Le V.Q."/>
            <person name="McIlroy S.J."/>
            <person name="Petrovski S."/>
            <person name="Seviour R.J."/>
            <person name="Calteau A."/>
            <person name="Nielsen K.L."/>
            <person name="Nielsen P.H."/>
        </authorList>
    </citation>
    <scope>NUCLEOTIDE SEQUENCE [LARGE SCALE GENOMIC DNA]</scope>
    <source>
        <strain evidence="6 7">Ben110</strain>
    </source>
</reference>
<gene>
    <name evidence="6" type="ORF">BN11_2730006</name>
</gene>
<evidence type="ECO:0000313" key="6">
    <source>
        <dbReference type="EMBL" id="CCH73429.1"/>
    </source>
</evidence>
<protein>
    <submittedName>
        <fullName evidence="6">Oxidoreductase domain protein</fullName>
    </submittedName>
</protein>
<dbReference type="EMBL" id="CAJA01000194">
    <property type="protein sequence ID" value="CCH73429.1"/>
    <property type="molecule type" value="Genomic_DNA"/>
</dbReference>
<organism evidence="6 7">
    <name type="scientific">Nostocoides australiense Ben110</name>
    <dbReference type="NCBI Taxonomy" id="1193182"/>
    <lineage>
        <taxon>Bacteria</taxon>
        <taxon>Bacillati</taxon>
        <taxon>Actinomycetota</taxon>
        <taxon>Actinomycetes</taxon>
        <taxon>Micrococcales</taxon>
        <taxon>Intrasporangiaceae</taxon>
        <taxon>Nostocoides</taxon>
    </lineage>
</organism>
<feature type="domain" description="GFO/IDH/MocA-like oxidoreductase" evidence="5">
    <location>
        <begin position="146"/>
        <end position="260"/>
    </location>
</feature>
<evidence type="ECO:0000259" key="5">
    <source>
        <dbReference type="Pfam" id="PF22725"/>
    </source>
</evidence>
<keyword evidence="3" id="KW-0520">NAD</keyword>
<dbReference type="PANTHER" id="PTHR22604:SF105">
    <property type="entry name" value="TRANS-1,2-DIHYDROBENZENE-1,2-DIOL DEHYDROGENASE"/>
    <property type="match status" value="1"/>
</dbReference>
<accession>W6K3K6</accession>
<name>W6K3K6_9MICO</name>
<dbReference type="Proteomes" id="UP000035763">
    <property type="component" value="Unassembled WGS sequence"/>
</dbReference>
<dbReference type="InterPro" id="IPR055170">
    <property type="entry name" value="GFO_IDH_MocA-like_dom"/>
</dbReference>
<dbReference type="InterPro" id="IPR050984">
    <property type="entry name" value="Gfo/Idh/MocA_domain"/>
</dbReference>
<dbReference type="InterPro" id="IPR036291">
    <property type="entry name" value="NAD(P)-bd_dom_sf"/>
</dbReference>
<dbReference type="Pfam" id="PF01408">
    <property type="entry name" value="GFO_IDH_MocA"/>
    <property type="match status" value="1"/>
</dbReference>
<dbReference type="PANTHER" id="PTHR22604">
    <property type="entry name" value="OXIDOREDUCTASES"/>
    <property type="match status" value="1"/>
</dbReference>
<dbReference type="Pfam" id="PF22725">
    <property type="entry name" value="GFO_IDH_MocA_C3"/>
    <property type="match status" value="1"/>
</dbReference>
<evidence type="ECO:0000313" key="7">
    <source>
        <dbReference type="Proteomes" id="UP000035763"/>
    </source>
</evidence>
<dbReference type="SUPFAM" id="SSF55347">
    <property type="entry name" value="Glyceraldehyde-3-phosphate dehydrogenase-like, C-terminal domain"/>
    <property type="match status" value="1"/>
</dbReference>
<evidence type="ECO:0000259" key="4">
    <source>
        <dbReference type="Pfam" id="PF01408"/>
    </source>
</evidence>
<proteinExistence type="inferred from homology"/>
<dbReference type="InterPro" id="IPR000683">
    <property type="entry name" value="Gfo/Idh/MocA-like_OxRdtase_N"/>
</dbReference>
<keyword evidence="2" id="KW-0560">Oxidoreductase</keyword>
<dbReference type="Gene3D" id="3.40.50.720">
    <property type="entry name" value="NAD(P)-binding Rossmann-like Domain"/>
    <property type="match status" value="1"/>
</dbReference>
<dbReference type="GO" id="GO:0000166">
    <property type="term" value="F:nucleotide binding"/>
    <property type="evidence" value="ECO:0007669"/>
    <property type="project" value="InterPro"/>
</dbReference>
<dbReference type="AlphaFoldDB" id="W6K3K6"/>
<dbReference type="SUPFAM" id="SSF51735">
    <property type="entry name" value="NAD(P)-binding Rossmann-fold domains"/>
    <property type="match status" value="1"/>
</dbReference>
<dbReference type="Gene3D" id="3.30.360.10">
    <property type="entry name" value="Dihydrodipicolinate Reductase, domain 2"/>
    <property type="match status" value="1"/>
</dbReference>
<sequence length="342" mass="36630">MTRVESRIPDPMDAPPVRWGILGAGSIARAFAYAVGTGTRSAVTAVGSRDRDKAVAFAAEHDAGHGVGSYEELVDADDVDIVYVATPHSAHHENALLALRAGKPVLVEKAFTRNAVEAAQIVDEARSRRLLCMEAMWSRFLPHYDVVRQLIETGRLGSVRTLTADHGQRLWPEGPQRLSDPGLAGGALLDLGIYPVSFAHMVLGGPQHVRAVGTLTDAGVDATTSIVATGRDGAHALLSTTMGARTPTTATISGDLGRIEIDGDFYMPNTVRLLDSGGAELERWEYDLGTRHFGLRFEAAEAARCLHAGALESPLLPLDETLSVMRTLDEVRAQIGVHYPGE</sequence>